<reference evidence="3" key="1">
    <citation type="journal article" date="2014" name="Int. J. Syst. Evol. Microbiol.">
        <title>Complete genome sequence of Corynebacterium casei LMG S-19264T (=DSM 44701T), isolated from a smear-ripened cheese.</title>
        <authorList>
            <consortium name="US DOE Joint Genome Institute (JGI-PGF)"/>
            <person name="Walter F."/>
            <person name="Albersmeier A."/>
            <person name="Kalinowski J."/>
            <person name="Ruckert C."/>
        </authorList>
    </citation>
    <scope>NUCLEOTIDE SEQUENCE</scope>
    <source>
        <strain evidence="3">VKM B-2789</strain>
    </source>
</reference>
<dbReference type="InterPro" id="IPR006311">
    <property type="entry name" value="TAT_signal"/>
</dbReference>
<dbReference type="RefSeq" id="WP_246546162.1">
    <property type="nucleotide sequence ID" value="NZ_BSFM01000017.1"/>
</dbReference>
<sequence length="96" mass="9764">MKMKRRSMLAALALLAAAGGPAAAQTANDPFNAPVPRSLQPIDPGQPAYDPSAPDSMTGETQPPPGPPPEGQAAEIKLPDCTPPNCGVPDIMGPPK</sequence>
<evidence type="ECO:0000256" key="2">
    <source>
        <dbReference type="SAM" id="SignalP"/>
    </source>
</evidence>
<organism evidence="3 4">
    <name type="scientific">Ancylobacter defluvii</name>
    <dbReference type="NCBI Taxonomy" id="1282440"/>
    <lineage>
        <taxon>Bacteria</taxon>
        <taxon>Pseudomonadati</taxon>
        <taxon>Pseudomonadota</taxon>
        <taxon>Alphaproteobacteria</taxon>
        <taxon>Hyphomicrobiales</taxon>
        <taxon>Xanthobacteraceae</taxon>
        <taxon>Ancylobacter</taxon>
    </lineage>
</organism>
<feature type="region of interest" description="Disordered" evidence="1">
    <location>
        <begin position="18"/>
        <end position="96"/>
    </location>
</feature>
<accession>A0A9W6K0P6</accession>
<keyword evidence="4" id="KW-1185">Reference proteome</keyword>
<proteinExistence type="predicted"/>
<dbReference type="AlphaFoldDB" id="A0A9W6K0P6"/>
<dbReference type="EMBL" id="BSFM01000017">
    <property type="protein sequence ID" value="GLK86076.1"/>
    <property type="molecule type" value="Genomic_DNA"/>
</dbReference>
<feature type="chain" id="PRO_5040971803" evidence="2">
    <location>
        <begin position="25"/>
        <end position="96"/>
    </location>
</feature>
<gene>
    <name evidence="3" type="ORF">GCM10017653_41460</name>
</gene>
<dbReference type="PROSITE" id="PS51318">
    <property type="entry name" value="TAT"/>
    <property type="match status" value="1"/>
</dbReference>
<reference evidence="3" key="2">
    <citation type="submission" date="2023-01" db="EMBL/GenBank/DDBJ databases">
        <authorList>
            <person name="Sun Q."/>
            <person name="Evtushenko L."/>
        </authorList>
    </citation>
    <scope>NUCLEOTIDE SEQUENCE</scope>
    <source>
        <strain evidence="3">VKM B-2789</strain>
    </source>
</reference>
<dbReference type="Proteomes" id="UP001143330">
    <property type="component" value="Unassembled WGS sequence"/>
</dbReference>
<feature type="signal peptide" evidence="2">
    <location>
        <begin position="1"/>
        <end position="24"/>
    </location>
</feature>
<evidence type="ECO:0000313" key="3">
    <source>
        <dbReference type="EMBL" id="GLK86076.1"/>
    </source>
</evidence>
<keyword evidence="2" id="KW-0732">Signal</keyword>
<evidence type="ECO:0000256" key="1">
    <source>
        <dbReference type="SAM" id="MobiDB-lite"/>
    </source>
</evidence>
<evidence type="ECO:0000313" key="4">
    <source>
        <dbReference type="Proteomes" id="UP001143330"/>
    </source>
</evidence>
<name>A0A9W6K0P6_9HYPH</name>
<protein>
    <submittedName>
        <fullName evidence="3">Uncharacterized protein</fullName>
    </submittedName>
</protein>
<comment type="caution">
    <text evidence="3">The sequence shown here is derived from an EMBL/GenBank/DDBJ whole genome shotgun (WGS) entry which is preliminary data.</text>
</comment>